<comment type="caution">
    <text evidence="2">The sequence shown here is derived from an EMBL/GenBank/DDBJ whole genome shotgun (WGS) entry which is preliminary data.</text>
</comment>
<dbReference type="PANTHER" id="PTHR30053">
    <property type="entry name" value="ELONGATION FACTOR P"/>
    <property type="match status" value="1"/>
</dbReference>
<proteinExistence type="predicted"/>
<protein>
    <recommendedName>
        <fullName evidence="1">Translation elongation factor KOW-like domain-containing protein</fullName>
    </recommendedName>
</protein>
<dbReference type="InterPro" id="IPR020599">
    <property type="entry name" value="Transl_elong_fac_P/YeiP"/>
</dbReference>
<dbReference type="AlphaFoldDB" id="A0AA88WD74"/>
<dbReference type="Proteomes" id="UP001188597">
    <property type="component" value="Unassembled WGS sequence"/>
</dbReference>
<evidence type="ECO:0000259" key="1">
    <source>
        <dbReference type="Pfam" id="PF08207"/>
    </source>
</evidence>
<dbReference type="PANTHER" id="PTHR30053:SF14">
    <property type="entry name" value="TRANSLATION ELONGATION FACTOR KOW-LIKE DOMAIN-CONTAINING PROTEIN"/>
    <property type="match status" value="1"/>
</dbReference>
<name>A0AA88WD74_9ASTE</name>
<dbReference type="InterPro" id="IPR014722">
    <property type="entry name" value="Rib_uL2_dom2"/>
</dbReference>
<feature type="domain" description="Translation elongation factor KOW-like" evidence="1">
    <location>
        <begin position="107"/>
        <end position="140"/>
    </location>
</feature>
<gene>
    <name evidence="2" type="ORF">RJ639_044218</name>
</gene>
<evidence type="ECO:0000313" key="3">
    <source>
        <dbReference type="Proteomes" id="UP001188597"/>
    </source>
</evidence>
<evidence type="ECO:0000313" key="2">
    <source>
        <dbReference type="EMBL" id="KAK3024594.1"/>
    </source>
</evidence>
<dbReference type="SUPFAM" id="SSF50104">
    <property type="entry name" value="Translation proteins SH3-like domain"/>
    <property type="match status" value="1"/>
</dbReference>
<dbReference type="Gene3D" id="2.30.30.30">
    <property type="match status" value="1"/>
</dbReference>
<dbReference type="InterPro" id="IPR008991">
    <property type="entry name" value="Translation_prot_SH3-like_sf"/>
</dbReference>
<sequence>MEKHRCSVVTRHGPKISMHHMAKGIHDTKDMSRNFREAWKMRPFTRLLARTLYSPALLSPSHRRHAVLVSRSLQLQPDIRRPESARLGVLASPWSASQLRRFRIRGADVRPGNVIQRKGKTYQVVKSQHTTQGRGGAAIQQQSRSCQKIKALRKQTEQKEHYGIRNVVNKKKGKEVYVEHKSMTYLYVDDDTDCVVLMDNKKVSLENGLTVQNLVPIQDGDTEIGILEKSMAIGQCMEMGQDGFWGQNLLKPKQR</sequence>
<dbReference type="InterPro" id="IPR013185">
    <property type="entry name" value="Transl_elong_KOW-like"/>
</dbReference>
<dbReference type="GO" id="GO:0005737">
    <property type="term" value="C:cytoplasm"/>
    <property type="evidence" value="ECO:0007669"/>
    <property type="project" value="TreeGrafter"/>
</dbReference>
<organism evidence="2 3">
    <name type="scientific">Escallonia herrerae</name>
    <dbReference type="NCBI Taxonomy" id="1293975"/>
    <lineage>
        <taxon>Eukaryota</taxon>
        <taxon>Viridiplantae</taxon>
        <taxon>Streptophyta</taxon>
        <taxon>Embryophyta</taxon>
        <taxon>Tracheophyta</taxon>
        <taxon>Spermatophyta</taxon>
        <taxon>Magnoliopsida</taxon>
        <taxon>eudicotyledons</taxon>
        <taxon>Gunneridae</taxon>
        <taxon>Pentapetalae</taxon>
        <taxon>asterids</taxon>
        <taxon>campanulids</taxon>
        <taxon>Escalloniales</taxon>
        <taxon>Escalloniaceae</taxon>
        <taxon>Escallonia</taxon>
    </lineage>
</organism>
<keyword evidence="3" id="KW-1185">Reference proteome</keyword>
<reference evidence="2" key="1">
    <citation type="submission" date="2022-12" db="EMBL/GenBank/DDBJ databases">
        <title>Draft genome assemblies for two species of Escallonia (Escalloniales).</title>
        <authorList>
            <person name="Chanderbali A."/>
            <person name="Dervinis C."/>
            <person name="Anghel I."/>
            <person name="Soltis D."/>
            <person name="Soltis P."/>
            <person name="Zapata F."/>
        </authorList>
    </citation>
    <scope>NUCLEOTIDE SEQUENCE</scope>
    <source>
        <strain evidence="2">UCBG64.0493</strain>
        <tissue evidence="2">Leaf</tissue>
    </source>
</reference>
<accession>A0AA88WD74</accession>
<dbReference type="GO" id="GO:0003746">
    <property type="term" value="F:translation elongation factor activity"/>
    <property type="evidence" value="ECO:0007669"/>
    <property type="project" value="TreeGrafter"/>
</dbReference>
<dbReference type="EMBL" id="JAVXUP010000595">
    <property type="protein sequence ID" value="KAK3024594.1"/>
    <property type="molecule type" value="Genomic_DNA"/>
</dbReference>
<dbReference type="Pfam" id="PF08207">
    <property type="entry name" value="EFP_N"/>
    <property type="match status" value="1"/>
</dbReference>